<evidence type="ECO:0000256" key="1">
    <source>
        <dbReference type="SAM" id="Phobius"/>
    </source>
</evidence>
<sequence length="379" mass="43911">MPINIEGVIYDVSDFEHPGGKQMLESAINSNYATIMFQTYHPLTSRAYSVLKTLPQRPKPLEPPQELPLNSETYIAVEKIARKYRNIPTDIHTERWLSSCALLFITGVAMFCHGSLFLAVPLLVMFKVHMGFTLYHYVHHGGLYKQFPSLSYYLEIFMNISTYHATEWKRTHNILHHVSVNNPLVDEDVFSGMPLIRLHHSQTLMWYHRYQHIYIWILYAVYGILVIFKGKQKYYFYPVLDIMLYLVTPSIINGEFLSSLIAYILIKSLSGMIFISVFSVSHNNIDIPKDNNTNCWAKNQITQSINWGGKLSCFLFGGINYQIEHHLFPNIHPMHYPNLAKEIAPYCKTNNIQYIHYNKLSQAFTSTVQYIKSLGKPAT</sequence>
<dbReference type="GO" id="GO:0016020">
    <property type="term" value="C:membrane"/>
    <property type="evidence" value="ECO:0007669"/>
    <property type="project" value="TreeGrafter"/>
</dbReference>
<feature type="transmembrane region" description="Helical" evidence="1">
    <location>
        <begin position="101"/>
        <end position="126"/>
    </location>
</feature>
<reference evidence="3" key="1">
    <citation type="submission" date="2018-10" db="EMBL/GenBank/DDBJ databases">
        <title>Hidden diversity of soil giant viruses.</title>
        <authorList>
            <person name="Schulz F."/>
            <person name="Alteio L."/>
            <person name="Goudeau D."/>
            <person name="Ryan E.M."/>
            <person name="Malmstrom R.R."/>
            <person name="Blanchard J."/>
            <person name="Woyke T."/>
        </authorList>
    </citation>
    <scope>NUCLEOTIDE SEQUENCE</scope>
    <source>
        <strain evidence="3">HAV1</strain>
    </source>
</reference>
<keyword evidence="1" id="KW-0472">Membrane</keyword>
<name>A0A3G5A1M5_9VIRU</name>
<dbReference type="InterPro" id="IPR005804">
    <property type="entry name" value="FA_desaturase_dom"/>
</dbReference>
<evidence type="ECO:0000259" key="2">
    <source>
        <dbReference type="Pfam" id="PF00487"/>
    </source>
</evidence>
<feature type="transmembrane region" description="Helical" evidence="1">
    <location>
        <begin position="260"/>
        <end position="280"/>
    </location>
</feature>
<dbReference type="Pfam" id="PF00487">
    <property type="entry name" value="FA_desaturase"/>
    <property type="match status" value="1"/>
</dbReference>
<dbReference type="GO" id="GO:0008610">
    <property type="term" value="P:lipid biosynthetic process"/>
    <property type="evidence" value="ECO:0007669"/>
    <property type="project" value="UniProtKB-ARBA"/>
</dbReference>
<evidence type="ECO:0000313" key="3">
    <source>
        <dbReference type="EMBL" id="AYV80404.1"/>
    </source>
</evidence>
<keyword evidence="1" id="KW-1133">Transmembrane helix</keyword>
<dbReference type="InterPro" id="IPR012171">
    <property type="entry name" value="Fatty_acid_desaturase"/>
</dbReference>
<keyword evidence="1" id="KW-0812">Transmembrane</keyword>
<dbReference type="PANTHER" id="PTHR19353:SF19">
    <property type="entry name" value="DELTA(5) FATTY ACID DESATURASE C-RELATED"/>
    <property type="match status" value="1"/>
</dbReference>
<feature type="transmembrane region" description="Helical" evidence="1">
    <location>
        <begin position="210"/>
        <end position="228"/>
    </location>
</feature>
<dbReference type="GO" id="GO:0016717">
    <property type="term" value="F:oxidoreductase activity, acting on paired donors, with oxidation of a pair of donors resulting in the reduction of molecular oxygen to two molecules of water"/>
    <property type="evidence" value="ECO:0007669"/>
    <property type="project" value="TreeGrafter"/>
</dbReference>
<dbReference type="SUPFAM" id="SSF55856">
    <property type="entry name" value="Cytochrome b5-like heme/steroid binding domain"/>
    <property type="match status" value="1"/>
</dbReference>
<proteinExistence type="predicted"/>
<dbReference type="EMBL" id="MK072243">
    <property type="protein sequence ID" value="AYV80404.1"/>
    <property type="molecule type" value="Genomic_DNA"/>
</dbReference>
<protein>
    <submittedName>
        <fullName evidence="3">Fatty acyl delta4 desaturase</fullName>
    </submittedName>
</protein>
<dbReference type="PANTHER" id="PTHR19353">
    <property type="entry name" value="FATTY ACID DESATURASE 2"/>
    <property type="match status" value="1"/>
</dbReference>
<feature type="domain" description="Fatty acid desaturase" evidence="2">
    <location>
        <begin position="118"/>
        <end position="357"/>
    </location>
</feature>
<accession>A0A3G5A1M5</accession>
<gene>
    <name evidence="3" type="ORF">Harvfovirus1_29</name>
</gene>
<feature type="transmembrane region" description="Helical" evidence="1">
    <location>
        <begin position="235"/>
        <end position="254"/>
    </location>
</feature>
<organism evidence="3">
    <name type="scientific">Harvfovirus sp</name>
    <dbReference type="NCBI Taxonomy" id="2487768"/>
    <lineage>
        <taxon>Viruses</taxon>
        <taxon>Varidnaviria</taxon>
        <taxon>Bamfordvirae</taxon>
        <taxon>Nucleocytoviricota</taxon>
        <taxon>Megaviricetes</taxon>
        <taxon>Imitervirales</taxon>
        <taxon>Mimiviridae</taxon>
        <taxon>Klosneuvirinae</taxon>
    </lineage>
</organism>
<dbReference type="InterPro" id="IPR036400">
    <property type="entry name" value="Cyt_B5-like_heme/steroid_sf"/>
</dbReference>